<dbReference type="EMBL" id="CAJNOQ010015515">
    <property type="protein sequence ID" value="CAF1362981.1"/>
    <property type="molecule type" value="Genomic_DNA"/>
</dbReference>
<comment type="caution">
    <text evidence="2">The sequence shown here is derived from an EMBL/GenBank/DDBJ whole genome shotgun (WGS) entry which is preliminary data.</text>
</comment>
<dbReference type="Proteomes" id="UP000681722">
    <property type="component" value="Unassembled WGS sequence"/>
</dbReference>
<name>A0A815I3Z2_9BILA</name>
<organism evidence="2 4">
    <name type="scientific">Didymodactylos carnosus</name>
    <dbReference type="NCBI Taxonomy" id="1234261"/>
    <lineage>
        <taxon>Eukaryota</taxon>
        <taxon>Metazoa</taxon>
        <taxon>Spiralia</taxon>
        <taxon>Gnathifera</taxon>
        <taxon>Rotifera</taxon>
        <taxon>Eurotatoria</taxon>
        <taxon>Bdelloidea</taxon>
        <taxon>Philodinida</taxon>
        <taxon>Philodinidae</taxon>
        <taxon>Didymodactylos</taxon>
    </lineage>
</organism>
<keyword evidence="4" id="KW-1185">Reference proteome</keyword>
<dbReference type="AlphaFoldDB" id="A0A815I3Z2"/>
<sequence>MKYDSLTWRSSKDESDTKPENTATPDSKTNENTGNYGDQDDDDIILDSETYEDLDDYDDQENEKNDQESIMAAVDLQVNKLTPFERFVMTSLQNISRTLVEVKTQTLRNQRTLGVLYELAIEPTLLRILQREHLLSDIMGLETRFFCASDSKNMEKLFFRFARRMKRDYEYRWLKFKNFINLSLKPDKIKVNLMGFGKLENMRTYVVDSPPSFRVPPVERLSYVTHAKGVARQTSFTHAIVIEASTALIDFDENLLQSASIGRMSHMKTVLHKFAELERQL</sequence>
<dbReference type="EMBL" id="CAJOBC010071138">
    <property type="protein sequence ID" value="CAF4243047.1"/>
    <property type="molecule type" value="Genomic_DNA"/>
</dbReference>
<feature type="non-terminal residue" evidence="2">
    <location>
        <position position="1"/>
    </location>
</feature>
<feature type="compositionally biased region" description="Acidic residues" evidence="1">
    <location>
        <begin position="38"/>
        <end position="61"/>
    </location>
</feature>
<evidence type="ECO:0000313" key="4">
    <source>
        <dbReference type="Proteomes" id="UP000663829"/>
    </source>
</evidence>
<accession>A0A815I3Z2</accession>
<dbReference type="Proteomes" id="UP000663829">
    <property type="component" value="Unassembled WGS sequence"/>
</dbReference>
<evidence type="ECO:0000256" key="1">
    <source>
        <dbReference type="SAM" id="MobiDB-lite"/>
    </source>
</evidence>
<feature type="region of interest" description="Disordered" evidence="1">
    <location>
        <begin position="1"/>
        <end position="66"/>
    </location>
</feature>
<feature type="compositionally biased region" description="Polar residues" evidence="1">
    <location>
        <begin position="20"/>
        <end position="36"/>
    </location>
</feature>
<feature type="compositionally biased region" description="Basic and acidic residues" evidence="1">
    <location>
        <begin position="10"/>
        <end position="19"/>
    </location>
</feature>
<reference evidence="2" key="1">
    <citation type="submission" date="2021-02" db="EMBL/GenBank/DDBJ databases">
        <authorList>
            <person name="Nowell W R."/>
        </authorList>
    </citation>
    <scope>NUCLEOTIDE SEQUENCE</scope>
</reference>
<protein>
    <submittedName>
        <fullName evidence="2">Uncharacterized protein</fullName>
    </submittedName>
</protein>
<evidence type="ECO:0000313" key="2">
    <source>
        <dbReference type="EMBL" id="CAF1362981.1"/>
    </source>
</evidence>
<proteinExistence type="predicted"/>
<gene>
    <name evidence="2" type="ORF">GPM918_LOCUS31476</name>
    <name evidence="3" type="ORF">SRO942_LOCUS32121</name>
</gene>
<evidence type="ECO:0000313" key="3">
    <source>
        <dbReference type="EMBL" id="CAF4243047.1"/>
    </source>
</evidence>